<geneLocation type="plasmid" evidence="2">
    <name>plasmid2</name>
</geneLocation>
<accession>F2M3X1</accession>
<dbReference type="AlphaFoldDB" id="F2M3X1"/>
<reference evidence="1 2" key="1">
    <citation type="submission" date="2011-03" db="EMBL/GenBank/DDBJ databases">
        <authorList>
            <person name="Kant R."/>
            <person name="Paulin L."/>
            <person name="Alatalo E."/>
            <person name="de Vos W.M."/>
            <person name="Palva A."/>
        </authorList>
    </citation>
    <scope>NUCLEOTIDE SEQUENCE [LARGE SCALE GENOMIC DNA]</scope>
    <source>
        <strain evidence="1 2">GRL 1112</strain>
        <plasmid evidence="2">plasmid2</plasmid>
    </source>
</reference>
<dbReference type="EMBL" id="CP002613">
    <property type="protein sequence ID" value="AEA32971.1"/>
    <property type="molecule type" value="Genomic_DNA"/>
</dbReference>
<sequence length="506" mass="58339">MWQDLKKEKRNRYKTLITNFSSLSEAFAQKEEDDDSIVAPIVNSKFQETAFQKCFDAFAEDIANTSYDASINDGDHKYLVGIKTFGLNSGDQKIAQFKSIAGSSKWAELINDMKQNAVGLKTKKDIDKANHDLYLALAKKIATVRNERIESSKENLRGFEVTDSQVEAVYHVLMPSSKNEQPTISVGETSYKSIDIDNIQILGCTTPKNPQNFNFTDGIHEYKWTATDSQLSMKFHNKDIVLEKWPVHYVDDAFSFFENMGKQAVEKEESYSWLLEIEPYSGFNAFMGQPKMARKNNYREKRIAKIIKKYQDQLTADQVQTLSDYLNTLLLKNWKTTAEKDEMVSIRQNLIDYIKGLGNSKLLETIQSVVYRPSDELELRIPNSRQFHLKHPNFFTGTAIINSETKSCIGTKEERSFNLRFIPSKNVIKAYINQENGKAIESLGKQSTLGKWLLRDVFQLAPYEPLTQERLNEMNINAIRLTKRKDTIDLSFIWIDPDHKPKDFWE</sequence>
<organism evidence="1 2">
    <name type="scientific">Lactobacillus amylovorus (strain GRL 1112)</name>
    <dbReference type="NCBI Taxonomy" id="695560"/>
    <lineage>
        <taxon>Bacteria</taxon>
        <taxon>Bacillati</taxon>
        <taxon>Bacillota</taxon>
        <taxon>Bacilli</taxon>
        <taxon>Lactobacillales</taxon>
        <taxon>Lactobacillaceae</taxon>
        <taxon>Lactobacillus</taxon>
    </lineage>
</organism>
<protein>
    <submittedName>
        <fullName evidence="1">Uncharacterized protein</fullName>
    </submittedName>
</protein>
<gene>
    <name evidence="1" type="ORF">LA2_11219</name>
</gene>
<keyword evidence="1" id="KW-0614">Plasmid</keyword>
<dbReference type="RefSeq" id="WP_013688812.1">
    <property type="nucleotide sequence ID" value="NC_015322.1"/>
</dbReference>
<name>F2M3X1_LACAR</name>
<proteinExistence type="predicted"/>
<dbReference type="KEGG" id="lam:LA2_11219"/>
<dbReference type="HOGENOM" id="CLU_050812_0_0_9"/>
<dbReference type="REBASE" id="34117">
    <property type="entry name" value="LamGRLORF11224P"/>
</dbReference>
<evidence type="ECO:0000313" key="1">
    <source>
        <dbReference type="EMBL" id="AEA32971.1"/>
    </source>
</evidence>
<dbReference type="Proteomes" id="UP000007033">
    <property type="component" value="Plasmid p2"/>
</dbReference>
<evidence type="ECO:0000313" key="2">
    <source>
        <dbReference type="Proteomes" id="UP000007033"/>
    </source>
</evidence>